<evidence type="ECO:0000313" key="6">
    <source>
        <dbReference type="EMBL" id="ESN93032.1"/>
    </source>
</evidence>
<sequence length="667" mass="76992">MKMKKINKKKVTEMKSKKLPEKMEVDLQDEDDESVGANDGHRDDEYDSDGVDDVDMENDNDDGDDIKKTDLKKVKKLKKLANNDKTQKTKTEKNLNLKNSSNKRTKSSTGNGPRPSKIAKTEEADGGKHKVKLDTSDFGDRKKIRKMRENEFYDVAHESKVLWEQIRQADLDPKERAKIFLKLFKLVSGKCDHLVLAHDTSRVVQTLIKYGDAKQRNSVFLEIKDKILLMIKSKFAKFIIKKFLKYGSKEHRLDIHAVIRKHISKLIKHREASEVVECAYNDYSNAAQRSQMEMEFYGPSYFLEKTANMSMSVIDFVREHPEKKASVVEFLKKMLDSLIEKNVLQMTFVHKLFHDFFEICDQPQRSEMIETLRDHIIHFVHTKLGSRVAMKCFWFGNAKDRKVMIKTFKTFVVKTCKEEFGHFVMLAMFDSVDDTKIVQKAILDEMMKGLDELVPDQYGRKVLLHLTCPRNPLFFHPDVIKILSSGDGNEHSKKDGKTRQMELWSYLSPTLMDWMSSHVRSMTADSSMLLFVAAVVINAATDPTKVMKAVCELVAEPFTMTSFNKGFHFIDDSSGHVTLKKLIQNDRERMKRGEEVLFSLVLLDSVTGEHLKSWLQSNRGCFVIINMLDLENDRVTERIKEYLLNCKSTLKKLESKGAEILLKKLNG</sequence>
<feature type="compositionally biased region" description="Basic and acidic residues" evidence="4">
    <location>
        <begin position="81"/>
        <end position="95"/>
    </location>
</feature>
<name>T1EEH4_HELRO</name>
<dbReference type="EMBL" id="KB097639">
    <property type="protein sequence ID" value="ESN93032.1"/>
    <property type="molecule type" value="Genomic_DNA"/>
</dbReference>
<feature type="repeat" description="Pumilio" evidence="3">
    <location>
        <begin position="222"/>
        <end position="260"/>
    </location>
</feature>
<dbReference type="GO" id="GO:0003729">
    <property type="term" value="F:mRNA binding"/>
    <property type="evidence" value="ECO:0000318"/>
    <property type="project" value="GO_Central"/>
</dbReference>
<dbReference type="eggNOG" id="KOG2050">
    <property type="taxonomic scope" value="Eukaryota"/>
</dbReference>
<dbReference type="PANTHER" id="PTHR13389:SF0">
    <property type="entry name" value="PUMILIO HOMOLOG 3"/>
    <property type="match status" value="1"/>
</dbReference>
<feature type="compositionally biased region" description="Basic and acidic residues" evidence="4">
    <location>
        <begin position="10"/>
        <end position="25"/>
    </location>
</feature>
<feature type="compositionally biased region" description="Acidic residues" evidence="4">
    <location>
        <begin position="45"/>
        <end position="64"/>
    </location>
</feature>
<dbReference type="OrthoDB" id="497380at2759"/>
<proteinExistence type="predicted"/>
<dbReference type="HOGENOM" id="CLU_013994_0_0_1"/>
<dbReference type="InterPro" id="IPR033133">
    <property type="entry name" value="PUM-HD"/>
</dbReference>
<dbReference type="FunFam" id="1.25.10.10:FF:001092">
    <property type="entry name" value="Pumilio RNA-binding family member 3"/>
    <property type="match status" value="1"/>
</dbReference>
<keyword evidence="2" id="KW-0694">RNA-binding</keyword>
<dbReference type="InterPro" id="IPR001313">
    <property type="entry name" value="Pumilio_RNA-bd_rpt"/>
</dbReference>
<dbReference type="SMART" id="SM00025">
    <property type="entry name" value="Pumilio"/>
    <property type="match status" value="5"/>
</dbReference>
<dbReference type="Pfam" id="PF08144">
    <property type="entry name" value="CPL"/>
    <property type="match status" value="1"/>
</dbReference>
<dbReference type="GO" id="GO:0005730">
    <property type="term" value="C:nucleolus"/>
    <property type="evidence" value="ECO:0000318"/>
    <property type="project" value="GO_Central"/>
</dbReference>
<keyword evidence="8" id="KW-1185">Reference proteome</keyword>
<evidence type="ECO:0000256" key="2">
    <source>
        <dbReference type="ARBA" id="ARBA00022884"/>
    </source>
</evidence>
<dbReference type="AlphaFoldDB" id="T1EEH4"/>
<evidence type="ECO:0000313" key="8">
    <source>
        <dbReference type="Proteomes" id="UP000015101"/>
    </source>
</evidence>
<dbReference type="EMBL" id="AMQM01001980">
    <property type="status" value="NOT_ANNOTATED_CDS"/>
    <property type="molecule type" value="Genomic_DNA"/>
</dbReference>
<protein>
    <recommendedName>
        <fullName evidence="5">PUM-HD domain-containing protein</fullName>
    </recommendedName>
</protein>
<evidence type="ECO:0000256" key="4">
    <source>
        <dbReference type="SAM" id="MobiDB-lite"/>
    </source>
</evidence>
<dbReference type="CTD" id="20194976"/>
<dbReference type="FunCoup" id="T1EEH4">
    <property type="interactions" value="1041"/>
</dbReference>
<dbReference type="InParanoid" id="T1EEH4"/>
<dbReference type="InterPro" id="IPR016024">
    <property type="entry name" value="ARM-type_fold"/>
</dbReference>
<dbReference type="OMA" id="YGPEFSI"/>
<dbReference type="GeneID" id="20194976"/>
<keyword evidence="1" id="KW-0677">Repeat</keyword>
<dbReference type="SUPFAM" id="SSF48371">
    <property type="entry name" value="ARM repeat"/>
    <property type="match status" value="1"/>
</dbReference>
<dbReference type="FunFam" id="1.25.10.10:FF:001101">
    <property type="entry name" value="Predicted protein"/>
    <property type="match status" value="1"/>
</dbReference>
<dbReference type="InterPro" id="IPR011989">
    <property type="entry name" value="ARM-like"/>
</dbReference>
<organism evidence="7 8">
    <name type="scientific">Helobdella robusta</name>
    <name type="common">Californian leech</name>
    <dbReference type="NCBI Taxonomy" id="6412"/>
    <lineage>
        <taxon>Eukaryota</taxon>
        <taxon>Metazoa</taxon>
        <taxon>Spiralia</taxon>
        <taxon>Lophotrochozoa</taxon>
        <taxon>Annelida</taxon>
        <taxon>Clitellata</taxon>
        <taxon>Hirudinea</taxon>
        <taxon>Rhynchobdellida</taxon>
        <taxon>Glossiphoniidae</taxon>
        <taxon>Helobdella</taxon>
    </lineage>
</organism>
<dbReference type="PANTHER" id="PTHR13389">
    <property type="entry name" value="PUMILIO HOMOLOG 3"/>
    <property type="match status" value="1"/>
</dbReference>
<dbReference type="PROSITE" id="PS50303">
    <property type="entry name" value="PUM_HD"/>
    <property type="match status" value="1"/>
</dbReference>
<evidence type="ECO:0000256" key="1">
    <source>
        <dbReference type="ARBA" id="ARBA00022737"/>
    </source>
</evidence>
<dbReference type="RefSeq" id="XP_009029294.1">
    <property type="nucleotide sequence ID" value="XM_009031046.1"/>
</dbReference>
<evidence type="ECO:0000313" key="7">
    <source>
        <dbReference type="EnsemblMetazoa" id="HelroP108234"/>
    </source>
</evidence>
<dbReference type="GO" id="GO:0006417">
    <property type="term" value="P:regulation of translation"/>
    <property type="evidence" value="ECO:0000318"/>
    <property type="project" value="GO_Central"/>
</dbReference>
<dbReference type="InterPro" id="IPR012959">
    <property type="entry name" value="CPL_dom"/>
</dbReference>
<reference evidence="6 8" key="2">
    <citation type="journal article" date="2013" name="Nature">
        <title>Insights into bilaterian evolution from three spiralian genomes.</title>
        <authorList>
            <person name="Simakov O."/>
            <person name="Marletaz F."/>
            <person name="Cho S.J."/>
            <person name="Edsinger-Gonzales E."/>
            <person name="Havlak P."/>
            <person name="Hellsten U."/>
            <person name="Kuo D.H."/>
            <person name="Larsson T."/>
            <person name="Lv J."/>
            <person name="Arendt D."/>
            <person name="Savage R."/>
            <person name="Osoegawa K."/>
            <person name="de Jong P."/>
            <person name="Grimwood J."/>
            <person name="Chapman J.A."/>
            <person name="Shapiro H."/>
            <person name="Aerts A."/>
            <person name="Otillar R.P."/>
            <person name="Terry A.Y."/>
            <person name="Boore J.L."/>
            <person name="Grigoriev I.V."/>
            <person name="Lindberg D.R."/>
            <person name="Seaver E.C."/>
            <person name="Weisblat D.A."/>
            <person name="Putnam N.H."/>
            <person name="Rokhsar D.S."/>
        </authorList>
    </citation>
    <scope>NUCLEOTIDE SEQUENCE</scope>
</reference>
<gene>
    <name evidence="7" type="primary">20194976</name>
    <name evidence="6" type="ORF">HELRODRAFT_108234</name>
</gene>
<reference evidence="8" key="1">
    <citation type="submission" date="2012-12" db="EMBL/GenBank/DDBJ databases">
        <authorList>
            <person name="Hellsten U."/>
            <person name="Grimwood J."/>
            <person name="Chapman J.A."/>
            <person name="Shapiro H."/>
            <person name="Aerts A."/>
            <person name="Otillar R.P."/>
            <person name="Terry A.Y."/>
            <person name="Boore J.L."/>
            <person name="Simakov O."/>
            <person name="Marletaz F."/>
            <person name="Cho S.-J."/>
            <person name="Edsinger-Gonzales E."/>
            <person name="Havlak P."/>
            <person name="Kuo D.-H."/>
            <person name="Larsson T."/>
            <person name="Lv J."/>
            <person name="Arendt D."/>
            <person name="Savage R."/>
            <person name="Osoegawa K."/>
            <person name="de Jong P."/>
            <person name="Lindberg D.R."/>
            <person name="Seaver E.C."/>
            <person name="Weisblat D.A."/>
            <person name="Putnam N.H."/>
            <person name="Grigoriev I.V."/>
            <person name="Rokhsar D.S."/>
        </authorList>
    </citation>
    <scope>NUCLEOTIDE SEQUENCE</scope>
</reference>
<feature type="compositionally biased region" description="Basic and acidic residues" evidence="4">
    <location>
        <begin position="119"/>
        <end position="132"/>
    </location>
</feature>
<accession>T1EEH4</accession>
<dbReference type="Gene3D" id="1.25.10.10">
    <property type="entry name" value="Leucine-rich Repeat Variant"/>
    <property type="match status" value="2"/>
</dbReference>
<evidence type="ECO:0000256" key="3">
    <source>
        <dbReference type="PROSITE-ProRule" id="PRU00317"/>
    </source>
</evidence>
<dbReference type="KEGG" id="hro:HELRODRAFT_108234"/>
<feature type="domain" description="PUM-HD" evidence="5">
    <location>
        <begin position="157"/>
        <end position="507"/>
    </location>
</feature>
<dbReference type="EnsemblMetazoa" id="HelroT108234">
    <property type="protein sequence ID" value="HelroP108234"/>
    <property type="gene ID" value="HelroG108234"/>
</dbReference>
<dbReference type="InterPro" id="IPR040059">
    <property type="entry name" value="PUM3"/>
</dbReference>
<evidence type="ECO:0000259" key="5">
    <source>
        <dbReference type="PROSITE" id="PS50303"/>
    </source>
</evidence>
<dbReference type="PROSITE" id="PS50302">
    <property type="entry name" value="PUM"/>
    <property type="match status" value="1"/>
</dbReference>
<feature type="region of interest" description="Disordered" evidence="4">
    <location>
        <begin position="1"/>
        <end position="132"/>
    </location>
</feature>
<dbReference type="STRING" id="6412.T1EEH4"/>
<dbReference type="Proteomes" id="UP000015101">
    <property type="component" value="Unassembled WGS sequence"/>
</dbReference>
<reference evidence="7" key="3">
    <citation type="submission" date="2015-06" db="UniProtKB">
        <authorList>
            <consortium name="EnsemblMetazoa"/>
        </authorList>
    </citation>
    <scope>IDENTIFICATION</scope>
</reference>